<protein>
    <submittedName>
        <fullName evidence="2">Uncharacterized protein</fullName>
    </submittedName>
</protein>
<evidence type="ECO:0000256" key="1">
    <source>
        <dbReference type="SAM" id="Phobius"/>
    </source>
</evidence>
<keyword evidence="1" id="KW-0812">Transmembrane</keyword>
<sequence>MSSVSRGRSCPSSRCRVQYLLIWRLVGLQWRIDHRTQKNPQEQGIYAFDLRNFGLTCLLALLACTCNLCLLRVEIDEQKPGKNSPAGS</sequence>
<gene>
    <name evidence="2" type="ORF">C4D60_Mb05t23770</name>
</gene>
<keyword evidence="1" id="KW-0472">Membrane</keyword>
<proteinExistence type="predicted"/>
<evidence type="ECO:0000313" key="2">
    <source>
        <dbReference type="EMBL" id="THU67353.1"/>
    </source>
</evidence>
<reference evidence="2 3" key="1">
    <citation type="journal article" date="2019" name="Nat. Plants">
        <title>Genome sequencing of Musa balbisiana reveals subgenome evolution and function divergence in polyploid bananas.</title>
        <authorList>
            <person name="Yao X."/>
        </authorList>
    </citation>
    <scope>NUCLEOTIDE SEQUENCE [LARGE SCALE GENOMIC DNA]</scope>
    <source>
        <strain evidence="3">cv. DH-PKW</strain>
        <tissue evidence="2">Leaves</tissue>
    </source>
</reference>
<organism evidence="2 3">
    <name type="scientific">Musa balbisiana</name>
    <name type="common">Banana</name>
    <dbReference type="NCBI Taxonomy" id="52838"/>
    <lineage>
        <taxon>Eukaryota</taxon>
        <taxon>Viridiplantae</taxon>
        <taxon>Streptophyta</taxon>
        <taxon>Embryophyta</taxon>
        <taxon>Tracheophyta</taxon>
        <taxon>Spermatophyta</taxon>
        <taxon>Magnoliopsida</taxon>
        <taxon>Liliopsida</taxon>
        <taxon>Zingiberales</taxon>
        <taxon>Musaceae</taxon>
        <taxon>Musa</taxon>
    </lineage>
</organism>
<dbReference type="EMBL" id="PYDT01000003">
    <property type="protein sequence ID" value="THU67353.1"/>
    <property type="molecule type" value="Genomic_DNA"/>
</dbReference>
<dbReference type="AlphaFoldDB" id="A0A4S8JYF0"/>
<keyword evidence="1" id="KW-1133">Transmembrane helix</keyword>
<dbReference type="Proteomes" id="UP000317650">
    <property type="component" value="Chromosome 5"/>
</dbReference>
<name>A0A4S8JYF0_MUSBA</name>
<accession>A0A4S8JYF0</accession>
<feature type="transmembrane region" description="Helical" evidence="1">
    <location>
        <begin position="53"/>
        <end position="73"/>
    </location>
</feature>
<evidence type="ECO:0000313" key="3">
    <source>
        <dbReference type="Proteomes" id="UP000317650"/>
    </source>
</evidence>
<keyword evidence="3" id="KW-1185">Reference proteome</keyword>
<comment type="caution">
    <text evidence="2">The sequence shown here is derived from an EMBL/GenBank/DDBJ whole genome shotgun (WGS) entry which is preliminary data.</text>
</comment>